<feature type="transmembrane region" description="Helical" evidence="7">
    <location>
        <begin position="63"/>
        <end position="85"/>
    </location>
</feature>
<feature type="transmembrane region" description="Helical" evidence="7">
    <location>
        <begin position="139"/>
        <end position="159"/>
    </location>
</feature>
<dbReference type="STRING" id="41688.A0A2N3NLB8"/>
<dbReference type="OrthoDB" id="19261at2759"/>
<evidence type="ECO:0000313" key="9">
    <source>
        <dbReference type="EMBL" id="PKS13191.1"/>
    </source>
</evidence>
<evidence type="ECO:0000256" key="6">
    <source>
        <dbReference type="ARBA" id="ARBA00023136"/>
    </source>
</evidence>
<keyword evidence="3 7" id="KW-0812">Transmembrane</keyword>
<sequence>MATTGGPASSEMPPNFNPNIQYENLPKLPSLAKSHGIIMGLVFIVIMPLGSVLIRSSRNKNTVWFHAACQLVGWVMMFGGLATGIKMAKIIDRLHNNAHTVLGTVVIAGLILQPIFGSIHHRKFKSNQTHTIWTHIHVWYGRVLILLGIINGGLGLQLARSSPAYSKPGLIVYSVLAGLVGLALLGLFFWVGKSKRHHGSDKAVTEGSNRATAPA</sequence>
<dbReference type="InParanoid" id="A0A2N3NLB8"/>
<accession>A0A2N3NLB8</accession>
<evidence type="ECO:0000256" key="4">
    <source>
        <dbReference type="ARBA" id="ARBA00022982"/>
    </source>
</evidence>
<dbReference type="CDD" id="cd08760">
    <property type="entry name" value="Cyt_b561_FRRS1_like"/>
    <property type="match status" value="1"/>
</dbReference>
<dbReference type="VEuPathDB" id="FungiDB:jhhlp_000536"/>
<feature type="transmembrane region" description="Helical" evidence="7">
    <location>
        <begin position="97"/>
        <end position="119"/>
    </location>
</feature>
<dbReference type="AlphaFoldDB" id="A0A2N3NLB8"/>
<keyword evidence="10" id="KW-1185">Reference proteome</keyword>
<organism evidence="9 10">
    <name type="scientific">Lomentospora prolificans</name>
    <dbReference type="NCBI Taxonomy" id="41688"/>
    <lineage>
        <taxon>Eukaryota</taxon>
        <taxon>Fungi</taxon>
        <taxon>Dikarya</taxon>
        <taxon>Ascomycota</taxon>
        <taxon>Pezizomycotina</taxon>
        <taxon>Sordariomycetes</taxon>
        <taxon>Hypocreomycetidae</taxon>
        <taxon>Microascales</taxon>
        <taxon>Microascaceae</taxon>
        <taxon>Lomentospora</taxon>
    </lineage>
</organism>
<evidence type="ECO:0000259" key="8">
    <source>
        <dbReference type="PROSITE" id="PS50939"/>
    </source>
</evidence>
<evidence type="ECO:0000256" key="5">
    <source>
        <dbReference type="ARBA" id="ARBA00022989"/>
    </source>
</evidence>
<evidence type="ECO:0000256" key="2">
    <source>
        <dbReference type="ARBA" id="ARBA00022448"/>
    </source>
</evidence>
<dbReference type="InterPro" id="IPR006593">
    <property type="entry name" value="Cyt_b561/ferric_Rdtase_TM"/>
</dbReference>
<evidence type="ECO:0000256" key="7">
    <source>
        <dbReference type="SAM" id="Phobius"/>
    </source>
</evidence>
<keyword evidence="2" id="KW-0813">Transport</keyword>
<dbReference type="PANTHER" id="PTHR47797">
    <property type="entry name" value="DEHYDROGENASE, PUTATIVE (AFU_ORTHOLOGUE AFUA_8G05805)-RELATED"/>
    <property type="match status" value="1"/>
</dbReference>
<keyword evidence="4" id="KW-0249">Electron transport</keyword>
<evidence type="ECO:0000256" key="3">
    <source>
        <dbReference type="ARBA" id="ARBA00022692"/>
    </source>
</evidence>
<keyword evidence="5 7" id="KW-1133">Transmembrane helix</keyword>
<dbReference type="Gene3D" id="1.20.120.1770">
    <property type="match status" value="1"/>
</dbReference>
<dbReference type="PROSITE" id="PS50939">
    <property type="entry name" value="CYTOCHROME_B561"/>
    <property type="match status" value="1"/>
</dbReference>
<comment type="subcellular location">
    <subcellularLocation>
        <location evidence="1">Membrane</location>
    </subcellularLocation>
</comment>
<evidence type="ECO:0000313" key="10">
    <source>
        <dbReference type="Proteomes" id="UP000233524"/>
    </source>
</evidence>
<dbReference type="EMBL" id="NLAX01000002">
    <property type="protein sequence ID" value="PKS13191.1"/>
    <property type="molecule type" value="Genomic_DNA"/>
</dbReference>
<feature type="transmembrane region" description="Helical" evidence="7">
    <location>
        <begin position="171"/>
        <end position="192"/>
    </location>
</feature>
<keyword evidence="6 7" id="KW-0472">Membrane</keyword>
<comment type="caution">
    <text evidence="9">The sequence shown here is derived from an EMBL/GenBank/DDBJ whole genome shotgun (WGS) entry which is preliminary data.</text>
</comment>
<dbReference type="GO" id="GO:0016020">
    <property type="term" value="C:membrane"/>
    <property type="evidence" value="ECO:0007669"/>
    <property type="project" value="UniProtKB-SubCell"/>
</dbReference>
<dbReference type="PANTHER" id="PTHR47797:SF1">
    <property type="entry name" value="CYTOCHROME B561 DOMAIN-CONTAINING PROTEIN-RELATED"/>
    <property type="match status" value="1"/>
</dbReference>
<dbReference type="Proteomes" id="UP000233524">
    <property type="component" value="Unassembled WGS sequence"/>
</dbReference>
<feature type="domain" description="Cytochrome b561" evidence="8">
    <location>
        <begin position="1"/>
        <end position="196"/>
    </location>
</feature>
<dbReference type="SMART" id="SM00665">
    <property type="entry name" value="B561"/>
    <property type="match status" value="1"/>
</dbReference>
<gene>
    <name evidence="9" type="ORF">jhhlp_000536</name>
</gene>
<evidence type="ECO:0000256" key="1">
    <source>
        <dbReference type="ARBA" id="ARBA00004370"/>
    </source>
</evidence>
<reference evidence="9 10" key="1">
    <citation type="journal article" date="2017" name="G3 (Bethesda)">
        <title>First Draft Genome Sequence of the Pathogenic Fungus Lomentospora prolificans (Formerly Scedosporium prolificans).</title>
        <authorList>
            <person name="Luo R."/>
            <person name="Zimin A."/>
            <person name="Workman R."/>
            <person name="Fan Y."/>
            <person name="Pertea G."/>
            <person name="Grossman N."/>
            <person name="Wear M.P."/>
            <person name="Jia B."/>
            <person name="Miller H."/>
            <person name="Casadevall A."/>
            <person name="Timp W."/>
            <person name="Zhang S.X."/>
            <person name="Salzberg S.L."/>
        </authorList>
    </citation>
    <scope>NUCLEOTIDE SEQUENCE [LARGE SCALE GENOMIC DNA]</scope>
    <source>
        <strain evidence="9 10">JHH-5317</strain>
    </source>
</reference>
<protein>
    <recommendedName>
        <fullName evidence="8">Cytochrome b561 domain-containing protein</fullName>
    </recommendedName>
</protein>
<name>A0A2N3NLB8_9PEZI</name>
<proteinExistence type="predicted"/>
<feature type="transmembrane region" description="Helical" evidence="7">
    <location>
        <begin position="35"/>
        <end position="54"/>
    </location>
</feature>